<protein>
    <submittedName>
        <fullName evidence="3">Nestin isoform X2</fullName>
    </submittedName>
</protein>
<dbReference type="PANTHER" id="PTHR47458">
    <property type="entry name" value="SMAD/FHA DOMAIN-CONTAINING PROTEIN"/>
    <property type="match status" value="1"/>
</dbReference>
<evidence type="ECO:0000256" key="1">
    <source>
        <dbReference type="SAM" id="Coils"/>
    </source>
</evidence>
<dbReference type="PANTHER" id="PTHR47458:SF1">
    <property type="entry name" value="SMAD_FHA DOMAIN-CONTAINING PROTEIN"/>
    <property type="match status" value="1"/>
</dbReference>
<proteinExistence type="predicted"/>
<feature type="compositionally biased region" description="Basic and acidic residues" evidence="2">
    <location>
        <begin position="597"/>
        <end position="611"/>
    </location>
</feature>
<feature type="region of interest" description="Disordered" evidence="2">
    <location>
        <begin position="491"/>
        <end position="535"/>
    </location>
</feature>
<feature type="compositionally biased region" description="Polar residues" evidence="2">
    <location>
        <begin position="525"/>
        <end position="535"/>
    </location>
</feature>
<feature type="compositionally biased region" description="Basic and acidic residues" evidence="2">
    <location>
        <begin position="113"/>
        <end position="137"/>
    </location>
</feature>
<feature type="compositionally biased region" description="Basic and acidic residues" evidence="2">
    <location>
        <begin position="94"/>
        <end position="104"/>
    </location>
</feature>
<dbReference type="Proteomes" id="UP000321947">
    <property type="component" value="Unassembled WGS sequence"/>
</dbReference>
<sequence length="641" mass="71589">MPKEALEVEVKKLKESISKSYEDQIIKLQQLIDEKQKELGEVQRISSEQKHLIEDLQERLGATTQSCNEANEIINSQKASLSELKVQIDEVRDQRREEREKAAADLKAAVQKAHAEAQDELKRHSDATSRREKEQQEVINKLREDEKDRCLLVEALRFKLEGTRQKLVMSDNKVRQLESQLGEEQLSCSNERKKVEELERGIKELQKELESEKGAREEAWSKVSSLELEINAAIRDLDFERRRLKGARERIMLRETQLRAFYSTTEEISALFAKQQEQLKAMQRTLEDEDHYENTSFDFDLNVSPEPANGNLLGENARMNYCNKSAKTSSAMSAQRFEPVQGETSTNEASTEKHDCEFRSQECQNTQEAEFTSADASVKGGGFGSDIDGIGTAPILEEDIVGTERILETESPGVDVDRNMDLNKGMTLAGETMCSDGEGCAGEMDEQAKMVDREAYCHSQTNQTSDAVDAIEDTEAGGTVRTDDLLASEVAGSWASSTEPSIHCENETQRSSKGDEEEGGGALHDSNSPVTGSQSTLFKPVATRWNSEHQTLSEMIRIVAPESKQFFPSTKDDPDGEENIASGSDTENCSDNDDDAHDNNETNAEEARVSDSETQGVDVIEPKLDDPMDEDDDDTQEDSVG</sequence>
<organism evidence="3 4">
    <name type="scientific">Cucumis melo var. makuwa</name>
    <name type="common">Oriental melon</name>
    <dbReference type="NCBI Taxonomy" id="1194695"/>
    <lineage>
        <taxon>Eukaryota</taxon>
        <taxon>Viridiplantae</taxon>
        <taxon>Streptophyta</taxon>
        <taxon>Embryophyta</taxon>
        <taxon>Tracheophyta</taxon>
        <taxon>Spermatophyta</taxon>
        <taxon>Magnoliopsida</taxon>
        <taxon>eudicotyledons</taxon>
        <taxon>Gunneridae</taxon>
        <taxon>Pentapetalae</taxon>
        <taxon>rosids</taxon>
        <taxon>fabids</taxon>
        <taxon>Cucurbitales</taxon>
        <taxon>Cucurbitaceae</taxon>
        <taxon>Benincaseae</taxon>
        <taxon>Cucumis</taxon>
    </lineage>
</organism>
<feature type="compositionally biased region" description="Acidic residues" evidence="2">
    <location>
        <begin position="627"/>
        <end position="641"/>
    </location>
</feature>
<dbReference type="EMBL" id="SSTD01008130">
    <property type="protein sequence ID" value="TYK17541.1"/>
    <property type="molecule type" value="Genomic_DNA"/>
</dbReference>
<keyword evidence="1" id="KW-0175">Coiled coil</keyword>
<evidence type="ECO:0000256" key="2">
    <source>
        <dbReference type="SAM" id="MobiDB-lite"/>
    </source>
</evidence>
<feature type="region of interest" description="Disordered" evidence="2">
    <location>
        <begin position="332"/>
        <end position="353"/>
    </location>
</feature>
<evidence type="ECO:0000313" key="4">
    <source>
        <dbReference type="Proteomes" id="UP000321947"/>
    </source>
</evidence>
<name>A0A5D3CZZ4_CUCMM</name>
<evidence type="ECO:0000313" key="3">
    <source>
        <dbReference type="EMBL" id="TYK17541.1"/>
    </source>
</evidence>
<gene>
    <name evidence="3" type="ORF">E5676_scaffold434G004100</name>
</gene>
<reference evidence="3 4" key="1">
    <citation type="submission" date="2019-08" db="EMBL/GenBank/DDBJ databases">
        <title>Draft genome sequences of two oriental melons (Cucumis melo L. var makuwa).</title>
        <authorList>
            <person name="Kwon S.-Y."/>
        </authorList>
    </citation>
    <scope>NUCLEOTIDE SEQUENCE [LARGE SCALE GENOMIC DNA]</scope>
    <source>
        <strain evidence="4">cv. Chang Bougi</strain>
        <tissue evidence="3">Leaf</tissue>
    </source>
</reference>
<dbReference type="AlphaFoldDB" id="A0A5D3CZZ4"/>
<comment type="caution">
    <text evidence="3">The sequence shown here is derived from an EMBL/GenBank/DDBJ whole genome shotgun (WGS) entry which is preliminary data.</text>
</comment>
<feature type="coiled-coil region" evidence="1">
    <location>
        <begin position="160"/>
        <end position="250"/>
    </location>
</feature>
<feature type="region of interest" description="Disordered" evidence="2">
    <location>
        <begin position="560"/>
        <end position="641"/>
    </location>
</feature>
<accession>A0A5D3CZZ4</accession>
<feature type="compositionally biased region" description="Basic and acidic residues" evidence="2">
    <location>
        <begin position="502"/>
        <end position="514"/>
    </location>
</feature>
<feature type="region of interest" description="Disordered" evidence="2">
    <location>
        <begin position="94"/>
        <end position="137"/>
    </location>
</feature>